<reference evidence="5" key="1">
    <citation type="submission" date="2015-10" db="EMBL/GenBank/DDBJ databases">
        <title>Genome of Paenibacillus bovis sp. nov.</title>
        <authorList>
            <person name="Wu Z."/>
            <person name="Gao C."/>
            <person name="Liu Z."/>
            <person name="Zheng H."/>
        </authorList>
    </citation>
    <scope>NUCLEOTIDE SEQUENCE [LARGE SCALE GENOMIC DNA]</scope>
    <source>
        <strain evidence="5">BD3526</strain>
    </source>
</reference>
<gene>
    <name evidence="4" type="ORF">AR543_04450</name>
</gene>
<feature type="compositionally biased region" description="Polar residues" evidence="1">
    <location>
        <begin position="577"/>
        <end position="587"/>
    </location>
</feature>
<reference evidence="4 5" key="2">
    <citation type="journal article" date="2016" name="Int. J. Syst. Evol. Microbiol.">
        <title>Paenibacillus bovis sp. nov., isolated from raw yak (Bos grunniens) milk.</title>
        <authorList>
            <person name="Gao C."/>
            <person name="Han J."/>
            <person name="Liu Z."/>
            <person name="Xu X."/>
            <person name="Hang F."/>
            <person name="Wu Z."/>
        </authorList>
    </citation>
    <scope>NUCLEOTIDE SEQUENCE [LARGE SCALE GENOMIC DNA]</scope>
    <source>
        <strain evidence="4 5">BD3526</strain>
    </source>
</reference>
<name>A0A172ZCG6_9BACL</name>
<feature type="compositionally biased region" description="Polar residues" evidence="1">
    <location>
        <begin position="539"/>
        <end position="552"/>
    </location>
</feature>
<evidence type="ECO:0000259" key="2">
    <source>
        <dbReference type="Pfam" id="PF13208"/>
    </source>
</evidence>
<feature type="compositionally biased region" description="Basic and acidic residues" evidence="1">
    <location>
        <begin position="1122"/>
        <end position="1132"/>
    </location>
</feature>
<organism evidence="4 5">
    <name type="scientific">Paenibacillus bovis</name>
    <dbReference type="NCBI Taxonomy" id="1616788"/>
    <lineage>
        <taxon>Bacteria</taxon>
        <taxon>Bacillati</taxon>
        <taxon>Bacillota</taxon>
        <taxon>Bacilli</taxon>
        <taxon>Bacillales</taxon>
        <taxon>Paenibacillaceae</taxon>
        <taxon>Paenibacillus</taxon>
    </lineage>
</organism>
<evidence type="ECO:0000256" key="1">
    <source>
        <dbReference type="SAM" id="MobiDB-lite"/>
    </source>
</evidence>
<keyword evidence="5" id="KW-1185">Reference proteome</keyword>
<evidence type="ECO:0000313" key="4">
    <source>
        <dbReference type="EMBL" id="ANF95341.1"/>
    </source>
</evidence>
<dbReference type="InterPro" id="IPR025266">
    <property type="entry name" value="TerB_N"/>
</dbReference>
<dbReference type="Pfam" id="PF13208">
    <property type="entry name" value="TerB_N"/>
    <property type="match status" value="1"/>
</dbReference>
<feature type="region of interest" description="Disordered" evidence="1">
    <location>
        <begin position="522"/>
        <end position="557"/>
    </location>
</feature>
<dbReference type="Proteomes" id="UP000078148">
    <property type="component" value="Chromosome"/>
</dbReference>
<accession>A0A172ZCG6</accession>
<feature type="region of interest" description="Disordered" evidence="1">
    <location>
        <begin position="575"/>
        <end position="610"/>
    </location>
</feature>
<feature type="region of interest" description="Disordered" evidence="1">
    <location>
        <begin position="1113"/>
        <end position="1163"/>
    </location>
</feature>
<proteinExistence type="predicted"/>
<dbReference type="Pfam" id="PF15615">
    <property type="entry name" value="TerB_C"/>
    <property type="match status" value="1"/>
</dbReference>
<evidence type="ECO:0000259" key="3">
    <source>
        <dbReference type="Pfam" id="PF15615"/>
    </source>
</evidence>
<dbReference type="EMBL" id="CP013023">
    <property type="protein sequence ID" value="ANF95341.1"/>
    <property type="molecule type" value="Genomic_DNA"/>
</dbReference>
<feature type="domain" description="TerB-C" evidence="3">
    <location>
        <begin position="1196"/>
        <end position="1290"/>
    </location>
</feature>
<feature type="compositionally biased region" description="Basic and acidic residues" evidence="1">
    <location>
        <begin position="588"/>
        <end position="601"/>
    </location>
</feature>
<feature type="domain" description="TerB N-terminal" evidence="2">
    <location>
        <begin position="720"/>
        <end position="927"/>
    </location>
</feature>
<feature type="compositionally biased region" description="Basic and acidic residues" evidence="1">
    <location>
        <begin position="1154"/>
        <end position="1163"/>
    </location>
</feature>
<evidence type="ECO:0008006" key="6">
    <source>
        <dbReference type="Google" id="ProtNLM"/>
    </source>
</evidence>
<dbReference type="STRING" id="1616788.AR543_04450"/>
<dbReference type="InterPro" id="IPR028932">
    <property type="entry name" value="TerB-C"/>
</dbReference>
<dbReference type="KEGG" id="pbv:AR543_04450"/>
<evidence type="ECO:0000313" key="5">
    <source>
        <dbReference type="Proteomes" id="UP000078148"/>
    </source>
</evidence>
<feature type="compositionally biased region" description="Acidic residues" evidence="1">
    <location>
        <begin position="1133"/>
        <end position="1148"/>
    </location>
</feature>
<sequence length="1303" mass="146651">MLSSPVSRTDKSYTALLSFEEDRGFFLHISYGTQAMELEKAMEVQQIVMGRSLSGSDRWQISAAGHSECLLMPEEAGKLYSRLLRLLPGTLELEEGIPVQTYWDKHAAAVLAGGGSDSAASLYESDYALDDSINEYAAVYEEHVTYSANGLDAARYSQQSDTTELQTGTGSTGIDEYIPYEEESFAGDIHQEVRWVLEGRREERSGIGQVTAIPMIEIGGIRYPAIELSRRLGSAGAYVQLDGHGQLETERLRELGLGPMGRMADGTSLDRNSKLTPQEIIQRGSERLRGPWEEMMIPDLQLPDTTDGIHGHFDFLCRWGISGGMLGGVTRHAEELGEWLYELLRRASGCRIGLVGKKTLLNTLHKMWAVTLGGFWQEADTRPAGKSSAEQGGLIAVPVSMLTQRGAVLPGGVDIVIYLEPDEMTGDVSSKMYKAMNKINARLRLSIYSEEQRLDDPHMRTAQTSLLKLFHSVVREYAIADPDHPLTGLPPAFAMTMRKPSAAASGGAELRTGGFAEFELGSEGQGWSIPAREERPATASRQIPRSPWNESSSRSERTAGLLEELSLQGIEIGIPGQSASSHLSSSTERLEQQMEKTEPEPRATLIPPLTDEMSDRADDQYAGIEISLEPVKAPSMHNIQLADLSGSVTIPEYDPNSVDRPLLRTEPENVFPAAAVDDGEVLTDGYELDMDISIEPLDVSAFTMPSAGVSDQRMRMQTEQEQTRSMSSIQSAEHIFARRAYEMMEQVEEEAEFVPFMSYWPTYESMTWRQKKWYFYWRQQVRQGSYPATDLSYIFLLCYEVINGAGWQEPIQGHHLLMSLWQQYRHRFNKLDRYLPQWIVDFAQVHELQEPLIELLREVPRHLPVELADLEWERIWNASPAVIPFDLLPQLINYDIERSRFYAEMGGEQMREYIPKILAAVDAFLDKQQGVRLIQLFRPPVYRETDRYLFRSAVYDATRYGRTCTIRRLPLSEHGPLREFLTGIVKLTENELRRHLGFSGRLRITPPVEPEIARLIERYLKRAFTVPEEVPAPRQVQIDASVLQKLQADSDVVRDMLTLQEEEKAAIRREQAEEAMLESWNQISAAEEDTTVFAEDQATKEQTEATAVQDIFNSEWAVHNTNHQDIRNKDEHEDKDEDKDEHEDENENENGNIESDRHDWPDLHDTSVTLADAQPMFADTEAGGLYTEAADAVLWETEQPAIPVHTSAASSPTGRIHLPEDLEEEWIDWAGALQPQHISFLAAILNGAADHELQKIAGTHGTMAALLADEINDLAMDTIGDLLLEDGTVMEEYRSLLDAIIMR</sequence>
<protein>
    <recommendedName>
        <fullName evidence="6">TerB-C domain-containing protein</fullName>
    </recommendedName>
</protein>